<reference evidence="4" key="2">
    <citation type="submission" date="2020-05" db="EMBL/GenBank/DDBJ databases">
        <authorList>
            <person name="Kim H.-S."/>
            <person name="Proctor R.H."/>
            <person name="Brown D.W."/>
        </authorList>
    </citation>
    <scope>NUCLEOTIDE SEQUENCE</scope>
    <source>
        <strain evidence="4">NRRL 45417</strain>
    </source>
</reference>
<evidence type="ECO:0000256" key="2">
    <source>
        <dbReference type="SAM" id="MobiDB-lite"/>
    </source>
</evidence>
<dbReference type="EMBL" id="JABFAI010000249">
    <property type="protein sequence ID" value="KAF4948962.1"/>
    <property type="molecule type" value="Genomic_DNA"/>
</dbReference>
<evidence type="ECO:0000313" key="5">
    <source>
        <dbReference type="Proteomes" id="UP000604273"/>
    </source>
</evidence>
<keyword evidence="1" id="KW-0862">Zinc</keyword>
<comment type="caution">
    <text evidence="4">The sequence shown here is derived from an EMBL/GenBank/DDBJ whole genome shotgun (WGS) entry which is preliminary data.</text>
</comment>
<feature type="region of interest" description="Disordered" evidence="2">
    <location>
        <begin position="143"/>
        <end position="170"/>
    </location>
</feature>
<feature type="domain" description="C2H2-type" evidence="3">
    <location>
        <begin position="233"/>
        <end position="263"/>
    </location>
</feature>
<feature type="region of interest" description="Disordered" evidence="2">
    <location>
        <begin position="192"/>
        <end position="223"/>
    </location>
</feature>
<feature type="compositionally biased region" description="Low complexity" evidence="2">
    <location>
        <begin position="143"/>
        <end position="156"/>
    </location>
</feature>
<gene>
    <name evidence="4" type="ORF">FGADI_9246</name>
</gene>
<dbReference type="OrthoDB" id="10018191at2759"/>
<accession>A0A8H4WSS5</accession>
<dbReference type="GO" id="GO:0008270">
    <property type="term" value="F:zinc ion binding"/>
    <property type="evidence" value="ECO:0007669"/>
    <property type="project" value="UniProtKB-KW"/>
</dbReference>
<dbReference type="Gene3D" id="3.30.160.60">
    <property type="entry name" value="Classic Zinc Finger"/>
    <property type="match status" value="1"/>
</dbReference>
<evidence type="ECO:0000313" key="4">
    <source>
        <dbReference type="EMBL" id="KAF4948962.1"/>
    </source>
</evidence>
<evidence type="ECO:0000256" key="1">
    <source>
        <dbReference type="PROSITE-ProRule" id="PRU00042"/>
    </source>
</evidence>
<keyword evidence="1" id="KW-0479">Metal-binding</keyword>
<dbReference type="PROSITE" id="PS50157">
    <property type="entry name" value="ZINC_FINGER_C2H2_2"/>
    <property type="match status" value="1"/>
</dbReference>
<proteinExistence type="predicted"/>
<evidence type="ECO:0000259" key="3">
    <source>
        <dbReference type="PROSITE" id="PS50157"/>
    </source>
</evidence>
<name>A0A8H4WSS5_9HYPO</name>
<dbReference type="PROSITE" id="PS00028">
    <property type="entry name" value="ZINC_FINGER_C2H2_1"/>
    <property type="match status" value="1"/>
</dbReference>
<sequence length="301" mass="33195">MQGQCFVPLDTGFTFASSPDVPLTPTSSPRPEWMESRPLDFNHLYNNACFWINTTFPPSSFMSDAAGPETGDLPYQHVVQRQYATMDYQHIPRTNTVDIAPVSPMSPFAMSSAPGSCDNYSDLGAMPSPQALSRLGSITSMSSWPSSIDSPSSELSDNFSQRRHSDVSNCLGSDTYASPLRSSRSICEMQSPPLIRNLSKENPVSLQRKVPKQREQQSRPLPAGTTIIKKATGACDYPGCNKAFRRIEHLKRHKQAKHGEDSSQAAYERQQTLSQHQVCPCCGSHNRGRGPYSEATCDAQI</sequence>
<dbReference type="AlphaFoldDB" id="A0A8H4WSS5"/>
<keyword evidence="1" id="KW-0863">Zinc-finger</keyword>
<dbReference type="Proteomes" id="UP000604273">
    <property type="component" value="Unassembled WGS sequence"/>
</dbReference>
<keyword evidence="5" id="KW-1185">Reference proteome</keyword>
<reference evidence="4" key="1">
    <citation type="journal article" date="2020" name="BMC Genomics">
        <title>Correction to: Identification and distribution of gene clusters required for synthesis of sphingolipid metabolism inhibitors in diverse species of the filamentous fungus Fusarium.</title>
        <authorList>
            <person name="Kim H.S."/>
            <person name="Lohmar J.M."/>
            <person name="Busman M."/>
            <person name="Brown D.W."/>
            <person name="Naumann T.A."/>
            <person name="Divon H.H."/>
            <person name="Lysoe E."/>
            <person name="Uhlig S."/>
            <person name="Proctor R.H."/>
        </authorList>
    </citation>
    <scope>NUCLEOTIDE SEQUENCE</scope>
    <source>
        <strain evidence="4">NRRL 45417</strain>
    </source>
</reference>
<dbReference type="InterPro" id="IPR013087">
    <property type="entry name" value="Znf_C2H2_type"/>
</dbReference>
<protein>
    <recommendedName>
        <fullName evidence="3">C2H2-type domain-containing protein</fullName>
    </recommendedName>
</protein>
<organism evidence="4 5">
    <name type="scientific">Fusarium gaditjirri</name>
    <dbReference type="NCBI Taxonomy" id="282569"/>
    <lineage>
        <taxon>Eukaryota</taxon>
        <taxon>Fungi</taxon>
        <taxon>Dikarya</taxon>
        <taxon>Ascomycota</taxon>
        <taxon>Pezizomycotina</taxon>
        <taxon>Sordariomycetes</taxon>
        <taxon>Hypocreomycetidae</taxon>
        <taxon>Hypocreales</taxon>
        <taxon>Nectriaceae</taxon>
        <taxon>Fusarium</taxon>
        <taxon>Fusarium nisikadoi species complex</taxon>
    </lineage>
</organism>